<dbReference type="GO" id="GO:0005694">
    <property type="term" value="C:chromosome"/>
    <property type="evidence" value="ECO:0007669"/>
    <property type="project" value="InterPro"/>
</dbReference>
<organism evidence="9 11">
    <name type="scientific">Methylovulum psychrotolerans</name>
    <dbReference type="NCBI Taxonomy" id="1704499"/>
    <lineage>
        <taxon>Bacteria</taxon>
        <taxon>Pseudomonadati</taxon>
        <taxon>Pseudomonadota</taxon>
        <taxon>Gammaproteobacteria</taxon>
        <taxon>Methylococcales</taxon>
        <taxon>Methylococcaceae</taxon>
        <taxon>Methylovulum</taxon>
    </lineage>
</organism>
<comment type="subunit">
    <text evidence="6">Homodimer.</text>
</comment>
<dbReference type="SUPFAM" id="SSF52540">
    <property type="entry name" value="P-loop containing nucleoside triphosphate hydrolases"/>
    <property type="match status" value="2"/>
</dbReference>
<dbReference type="InterPro" id="IPR003395">
    <property type="entry name" value="RecF/RecN/SMC_N"/>
</dbReference>
<evidence type="ECO:0000256" key="4">
    <source>
        <dbReference type="ARBA" id="ARBA00023054"/>
    </source>
</evidence>
<dbReference type="GO" id="GO:0005524">
    <property type="term" value="F:ATP binding"/>
    <property type="evidence" value="ECO:0007669"/>
    <property type="project" value="UniProtKB-UniRule"/>
</dbReference>
<gene>
    <name evidence="6 9" type="primary">smc</name>
    <name evidence="10" type="synonym">smc_3</name>
    <name evidence="10" type="ORF">AADEFJLK_03345</name>
    <name evidence="9" type="ORF">CEK71_15455</name>
</gene>
<evidence type="ECO:0000313" key="9">
    <source>
        <dbReference type="EMBL" id="ASF47345.1"/>
    </source>
</evidence>
<keyword evidence="11" id="KW-1185">Reference proteome</keyword>
<evidence type="ECO:0000313" key="11">
    <source>
        <dbReference type="Proteomes" id="UP000197019"/>
    </source>
</evidence>
<feature type="binding site" evidence="6">
    <location>
        <begin position="32"/>
        <end position="39"/>
    </location>
    <ligand>
        <name>ATP</name>
        <dbReference type="ChEBI" id="CHEBI:30616"/>
    </ligand>
</feature>
<dbReference type="InterPro" id="IPR010935">
    <property type="entry name" value="SMC_hinge"/>
</dbReference>
<dbReference type="EMBL" id="PGFZ01000008">
    <property type="protein sequence ID" value="POZ50873.1"/>
    <property type="molecule type" value="Genomic_DNA"/>
</dbReference>
<dbReference type="SMART" id="SM00968">
    <property type="entry name" value="SMC_hinge"/>
    <property type="match status" value="1"/>
</dbReference>
<dbReference type="PIRSF" id="PIRSF005719">
    <property type="entry name" value="SMC"/>
    <property type="match status" value="1"/>
</dbReference>
<comment type="function">
    <text evidence="6">Required for chromosome condensation and partitioning.</text>
</comment>
<dbReference type="GO" id="GO:0006260">
    <property type="term" value="P:DNA replication"/>
    <property type="evidence" value="ECO:0007669"/>
    <property type="project" value="UniProtKB-UniRule"/>
</dbReference>
<keyword evidence="3 6" id="KW-0067">ATP-binding</keyword>
<dbReference type="OrthoDB" id="9808768at2"/>
<comment type="similarity">
    <text evidence="6">Belongs to the SMC family.</text>
</comment>
<dbReference type="RefSeq" id="WP_088620217.1">
    <property type="nucleotide sequence ID" value="NZ_CP022129.1"/>
</dbReference>
<dbReference type="SUPFAM" id="SSF75553">
    <property type="entry name" value="Smc hinge domain"/>
    <property type="match status" value="1"/>
</dbReference>
<keyword evidence="1 6" id="KW-0963">Cytoplasm</keyword>
<evidence type="ECO:0000256" key="2">
    <source>
        <dbReference type="ARBA" id="ARBA00022741"/>
    </source>
</evidence>
<dbReference type="GO" id="GO:0016887">
    <property type="term" value="F:ATP hydrolysis activity"/>
    <property type="evidence" value="ECO:0007669"/>
    <property type="project" value="InterPro"/>
</dbReference>
<dbReference type="InterPro" id="IPR011890">
    <property type="entry name" value="SMC_prok"/>
</dbReference>
<dbReference type="Pfam" id="PF06470">
    <property type="entry name" value="SMC_hinge"/>
    <property type="match status" value="1"/>
</dbReference>
<evidence type="ECO:0000256" key="5">
    <source>
        <dbReference type="ARBA" id="ARBA00023125"/>
    </source>
</evidence>
<dbReference type="NCBIfam" id="TIGR02168">
    <property type="entry name" value="SMC_prok_B"/>
    <property type="match status" value="1"/>
</dbReference>
<dbReference type="AlphaFoldDB" id="A0A1Z4C1E2"/>
<comment type="subcellular location">
    <subcellularLocation>
        <location evidence="6">Cytoplasm</location>
    </subcellularLocation>
</comment>
<keyword evidence="2 6" id="KW-0547">Nucleotide-binding</keyword>
<comment type="domain">
    <text evidence="6">Contains large globular domains required for ATP hydrolysis at each terminus and a third globular domain forming a flexible hinge near the middle of the molecule. These domains are separated by coiled-coil structures.</text>
</comment>
<evidence type="ECO:0000256" key="6">
    <source>
        <dbReference type="HAMAP-Rule" id="MF_01894"/>
    </source>
</evidence>
<dbReference type="KEGG" id="mpsy:CEK71_15455"/>
<dbReference type="PANTHER" id="PTHR43977">
    <property type="entry name" value="STRUCTURAL MAINTENANCE OF CHROMOSOMES PROTEIN 3"/>
    <property type="match status" value="1"/>
</dbReference>
<evidence type="ECO:0000313" key="10">
    <source>
        <dbReference type="EMBL" id="POZ50873.1"/>
    </source>
</evidence>
<dbReference type="Gene3D" id="3.40.50.300">
    <property type="entry name" value="P-loop containing nucleotide triphosphate hydrolases"/>
    <property type="match status" value="2"/>
</dbReference>
<dbReference type="CDD" id="cd03278">
    <property type="entry name" value="ABC_SMC_barmotin"/>
    <property type="match status" value="2"/>
</dbReference>
<dbReference type="EMBL" id="CP022129">
    <property type="protein sequence ID" value="ASF47345.1"/>
    <property type="molecule type" value="Genomic_DNA"/>
</dbReference>
<dbReference type="Proteomes" id="UP000197019">
    <property type="component" value="Chromosome"/>
</dbReference>
<dbReference type="HAMAP" id="MF_01894">
    <property type="entry name" value="Smc_prok"/>
    <property type="match status" value="1"/>
</dbReference>
<dbReference type="Proteomes" id="UP000237423">
    <property type="component" value="Unassembled WGS sequence"/>
</dbReference>
<dbReference type="Pfam" id="PF02463">
    <property type="entry name" value="SMC_N"/>
    <property type="match status" value="1"/>
</dbReference>
<dbReference type="GO" id="GO:0030261">
    <property type="term" value="P:chromosome condensation"/>
    <property type="evidence" value="ECO:0007669"/>
    <property type="project" value="InterPro"/>
</dbReference>
<protein>
    <recommendedName>
        <fullName evidence="6">Chromosome partition protein Smc</fullName>
    </recommendedName>
</protein>
<evidence type="ECO:0000256" key="3">
    <source>
        <dbReference type="ARBA" id="ARBA00022840"/>
    </source>
</evidence>
<proteinExistence type="inferred from homology"/>
<dbReference type="InterPro" id="IPR027417">
    <property type="entry name" value="P-loop_NTPase"/>
</dbReference>
<dbReference type="GO" id="GO:0005737">
    <property type="term" value="C:cytoplasm"/>
    <property type="evidence" value="ECO:0007669"/>
    <property type="project" value="UniProtKB-SubCell"/>
</dbReference>
<keyword evidence="5 6" id="KW-0238">DNA-binding</keyword>
<feature type="coiled-coil region" evidence="6">
    <location>
        <begin position="669"/>
        <end position="853"/>
    </location>
</feature>
<evidence type="ECO:0000256" key="7">
    <source>
        <dbReference type="SAM" id="MobiDB-lite"/>
    </source>
</evidence>
<dbReference type="InterPro" id="IPR024704">
    <property type="entry name" value="SMC"/>
</dbReference>
<keyword evidence="4 6" id="KW-0175">Coiled coil</keyword>
<name>A0A1Z4C1E2_9GAMM</name>
<feature type="region of interest" description="Disordered" evidence="7">
    <location>
        <begin position="459"/>
        <end position="487"/>
    </location>
</feature>
<feature type="domain" description="SMC hinge" evidence="8">
    <location>
        <begin position="521"/>
        <end position="628"/>
    </location>
</feature>
<sequence>MKLEKIKLSGFKSFVDPTTIPINGNLTAIVGPNGCGKSNIIDAVRWVMGESSAKHLRGGNMADVIFNGSSGRKPVSTASVELVFNNSEGKLGGEYAQYASIAIKRQVSRDGQSQFMLNGAKCRRKDITDLFLGTGLGSRSYAIIEQGTISRMVEAKPEDLRLHIEEAAGISKYKERRGETETRMKHTRENLERLDDLREEVDKQLKHLQKQAEKAERYTALKKHERQTKLELLALRWAAYQQAAEALEATLHEVAAEYNRLFMQLRDLDAAIATQRVEHKAGQHQLDQTQGDYYSLAAEVSRLEQAIAHQRQSHQQTLLDIERTRQQLGQVQQELANDTQTLAELKDGLVLAEAALEDAQDRQDDWLDKQQDMQQQRLLWQQQWDRYRTESAKYREQAEVQRVKSEQLAHQSRQLQSRLEKLLVERGDLSASALAGNIAELDGQLQALADEREHLHLQLEQQQHSIREHRQHSKANQEALHARRSELHSTSGQITSLELLQQHAMGKANDSLQQWLVNTGLANNPRLAEYLDVQAGWETAVETVLGNTLEAVCVDALAPLMGELGALKDDSLSLWQISGTLSAAVIADSGRSVGAPRLQDKISAASALDSLLIGVYCAENLPEALALAGQLHAHESVVTRDGIWLGAGWLKISRTQDSKTGVLQREKTLRTLKQRQQLIETELEQLAQQQADSEAALKSAEQQREWLQQQLNQVHSEWSQKNAHLSAQAARLEQQQRRLQHVQQDIDSLREELAETVENLAEAQLAQEAAAEVLFGQEGRREQLDALNQQLQQQQQRFDNAVNEARQQLFDSKTKLENLRALELATHKQRSRLQEQQAQAQGYLHELESKARQTLSPLDAEQAELREKSAVTHDLEVVLKSLRQSQDAREAQLVELAEAHTRGQRALEKHKERLDGLRFELQENQVRQQAINEQLAEMATDVGQIISTLPADAQETLWKKTADELAGQIERLGTINLSAIEEYQAQAERMAFLNGQHADLSEALQTLDQAISKIDQESRLRFKETFDKINSGLQEKFPKLFGGGQAYLELTEQNVLEAGVNIIARPPGKRNSSIHLLSGGEKALTAVALVFAIFELNPAPFCLLDEVDAPLDDANVGRFSKMVEAMSETVQFLYISHNKVTMEIAKQLAGVTMKEPGVSRMVAVDIEEAVSLAEI</sequence>
<feature type="coiled-coil region" evidence="6">
    <location>
        <begin position="184"/>
        <end position="218"/>
    </location>
</feature>
<dbReference type="InterPro" id="IPR036277">
    <property type="entry name" value="SMC_hinge_sf"/>
</dbReference>
<dbReference type="GO" id="GO:0007059">
    <property type="term" value="P:chromosome segregation"/>
    <property type="evidence" value="ECO:0007669"/>
    <property type="project" value="UniProtKB-UniRule"/>
</dbReference>
<reference evidence="10 12" key="2">
    <citation type="submission" date="2017-11" db="EMBL/GenBank/DDBJ databases">
        <title>Draft Genome Sequence of Methylobacter psychrotolerans Sph1T, an Obligate Methanotroph from Low-Temperature Environments.</title>
        <authorList>
            <person name="Oshkin I.Y."/>
            <person name="Miroshnikov K."/>
            <person name="Belova S.E."/>
            <person name="Korzhenkov A."/>
            <person name="Toshchakov S.V."/>
            <person name="Dedysh S.N."/>
        </authorList>
    </citation>
    <scope>NUCLEOTIDE SEQUENCE [LARGE SCALE GENOMIC DNA]</scope>
    <source>
        <strain evidence="10 12">Sph1</strain>
    </source>
</reference>
<evidence type="ECO:0000259" key="8">
    <source>
        <dbReference type="SMART" id="SM00968"/>
    </source>
</evidence>
<evidence type="ECO:0000256" key="1">
    <source>
        <dbReference type="ARBA" id="ARBA00022490"/>
    </source>
</evidence>
<feature type="coiled-coil region" evidence="6">
    <location>
        <begin position="321"/>
        <end position="376"/>
    </location>
</feature>
<evidence type="ECO:0000313" key="12">
    <source>
        <dbReference type="Proteomes" id="UP000237423"/>
    </source>
</evidence>
<dbReference type="GO" id="GO:0003677">
    <property type="term" value="F:DNA binding"/>
    <property type="evidence" value="ECO:0007669"/>
    <property type="project" value="UniProtKB-UniRule"/>
</dbReference>
<accession>A0A1Z4C1E2</accession>
<dbReference type="GO" id="GO:0007062">
    <property type="term" value="P:sister chromatid cohesion"/>
    <property type="evidence" value="ECO:0007669"/>
    <property type="project" value="InterPro"/>
</dbReference>
<reference evidence="9 11" key="1">
    <citation type="submission" date="2017-06" db="EMBL/GenBank/DDBJ databases">
        <title>Genome Sequencing of the methanotroph Methylovulum psychrotolerants str. HV10-M2 isolated from a high-altitude environment.</title>
        <authorList>
            <person name="Mateos-Rivera A."/>
        </authorList>
    </citation>
    <scope>NUCLEOTIDE SEQUENCE [LARGE SCALE GENOMIC DNA]</scope>
    <source>
        <strain evidence="9 11">HV10_M2</strain>
    </source>
</reference>